<dbReference type="Gene3D" id="3.40.50.1240">
    <property type="entry name" value="Phosphoglycerate mutase-like"/>
    <property type="match status" value="1"/>
</dbReference>
<keyword evidence="4" id="KW-1185">Reference proteome</keyword>
<dbReference type="InterPro" id="IPR050645">
    <property type="entry name" value="Histidine_acid_phosphatase"/>
</dbReference>
<evidence type="ECO:0000313" key="4">
    <source>
        <dbReference type="Proteomes" id="UP000053660"/>
    </source>
</evidence>
<evidence type="ECO:0000313" key="3">
    <source>
        <dbReference type="EMBL" id="KHJ91145.1"/>
    </source>
</evidence>
<evidence type="ECO:0008006" key="5">
    <source>
        <dbReference type="Google" id="ProtNLM"/>
    </source>
</evidence>
<dbReference type="Proteomes" id="UP000053660">
    <property type="component" value="Unassembled WGS sequence"/>
</dbReference>
<keyword evidence="2" id="KW-1133">Transmembrane helix</keyword>
<dbReference type="CDD" id="cd07061">
    <property type="entry name" value="HP_HAP_like"/>
    <property type="match status" value="1"/>
</dbReference>
<dbReference type="GO" id="GO:0016791">
    <property type="term" value="F:phosphatase activity"/>
    <property type="evidence" value="ECO:0007669"/>
    <property type="project" value="TreeGrafter"/>
</dbReference>
<keyword evidence="2" id="KW-0812">Transmembrane</keyword>
<evidence type="ECO:0000256" key="1">
    <source>
        <dbReference type="ARBA" id="ARBA00005375"/>
    </source>
</evidence>
<dbReference type="InterPro" id="IPR029033">
    <property type="entry name" value="His_PPase_superfam"/>
</dbReference>
<gene>
    <name evidence="3" type="ORF">OESDEN_08997</name>
</gene>
<sequence>MGEVVDQIEHYKNGIFNSSSVVNGVDIGVELKKVRGGSMFNELSMHMNSKLNCMKTPQEAGCKWINGLKYYAYSGHDTTLYAFLTAIGVVDSAIVIPNGYPKYSAAAFLELWMNTKDQKPYVKVFYYAGDGGNVTDITQEIDGCKTDKYCNIDIFRALAEKIKPDESMDKFCNTDPFNKAASTTTPSSSTHPSHCGDSALLHVALFLLFYMYLYPYSRQ</sequence>
<accession>A0A0B1T722</accession>
<dbReference type="PANTHER" id="PTHR11567:SF209">
    <property type="entry name" value="INTESTINAL ACID PHOSPHATASE"/>
    <property type="match status" value="1"/>
</dbReference>
<dbReference type="Pfam" id="PF00328">
    <property type="entry name" value="His_Phos_2"/>
    <property type="match status" value="1"/>
</dbReference>
<name>A0A0B1T722_OESDE</name>
<dbReference type="OrthoDB" id="258392at2759"/>
<reference evidence="3 4" key="1">
    <citation type="submission" date="2014-03" db="EMBL/GenBank/DDBJ databases">
        <title>Draft genome of the hookworm Oesophagostomum dentatum.</title>
        <authorList>
            <person name="Mitreva M."/>
        </authorList>
    </citation>
    <scope>NUCLEOTIDE SEQUENCE [LARGE SCALE GENOMIC DNA]</scope>
    <source>
        <strain evidence="3 4">OD-Hann</strain>
    </source>
</reference>
<organism evidence="3 4">
    <name type="scientific">Oesophagostomum dentatum</name>
    <name type="common">Nodular worm</name>
    <dbReference type="NCBI Taxonomy" id="61180"/>
    <lineage>
        <taxon>Eukaryota</taxon>
        <taxon>Metazoa</taxon>
        <taxon>Ecdysozoa</taxon>
        <taxon>Nematoda</taxon>
        <taxon>Chromadorea</taxon>
        <taxon>Rhabditida</taxon>
        <taxon>Rhabditina</taxon>
        <taxon>Rhabditomorpha</taxon>
        <taxon>Strongyloidea</taxon>
        <taxon>Strongylidae</taxon>
        <taxon>Oesophagostomum</taxon>
    </lineage>
</organism>
<keyword evidence="2" id="KW-0472">Membrane</keyword>
<dbReference type="InterPro" id="IPR000560">
    <property type="entry name" value="His_Pase_clade-2"/>
</dbReference>
<comment type="similarity">
    <text evidence="1">Belongs to the histidine acid phosphatase family.</text>
</comment>
<dbReference type="PANTHER" id="PTHR11567">
    <property type="entry name" value="ACID PHOSPHATASE-RELATED"/>
    <property type="match status" value="1"/>
</dbReference>
<feature type="transmembrane region" description="Helical" evidence="2">
    <location>
        <begin position="199"/>
        <end position="216"/>
    </location>
</feature>
<proteinExistence type="inferred from homology"/>
<dbReference type="EMBL" id="KN552305">
    <property type="protein sequence ID" value="KHJ91145.1"/>
    <property type="molecule type" value="Genomic_DNA"/>
</dbReference>
<protein>
    <recommendedName>
        <fullName evidence="5">Histidine acid phosphatase</fullName>
    </recommendedName>
</protein>
<dbReference type="SUPFAM" id="SSF53254">
    <property type="entry name" value="Phosphoglycerate mutase-like"/>
    <property type="match status" value="1"/>
</dbReference>
<dbReference type="AlphaFoldDB" id="A0A0B1T722"/>
<evidence type="ECO:0000256" key="2">
    <source>
        <dbReference type="SAM" id="Phobius"/>
    </source>
</evidence>